<protein>
    <submittedName>
        <fullName evidence="8">Efflux transporter, RND family, MFP subunit</fullName>
    </submittedName>
</protein>
<evidence type="ECO:0000256" key="2">
    <source>
        <dbReference type="ARBA" id="ARBA00009477"/>
    </source>
</evidence>
<evidence type="ECO:0000259" key="5">
    <source>
        <dbReference type="Pfam" id="PF25917"/>
    </source>
</evidence>
<evidence type="ECO:0000313" key="9">
    <source>
        <dbReference type="Proteomes" id="UP000485880"/>
    </source>
</evidence>
<dbReference type="SUPFAM" id="SSF111369">
    <property type="entry name" value="HlyD-like secretion proteins"/>
    <property type="match status" value="1"/>
</dbReference>
<dbReference type="InterPro" id="IPR058624">
    <property type="entry name" value="MdtA-like_HH"/>
</dbReference>
<evidence type="ECO:0000259" key="7">
    <source>
        <dbReference type="Pfam" id="PF25967"/>
    </source>
</evidence>
<dbReference type="RefSeq" id="WP_174510731.1">
    <property type="nucleotide sequence ID" value="NZ_CABFMQ020000001.1"/>
</dbReference>
<dbReference type="PANTHER" id="PTHR30158:SF24">
    <property type="entry name" value="HLYD FAMILY SECRETION PROTEIN"/>
    <property type="match status" value="1"/>
</dbReference>
<dbReference type="InterPro" id="IPR058626">
    <property type="entry name" value="MdtA-like_b-barrel"/>
</dbReference>
<dbReference type="GO" id="GO:0046677">
    <property type="term" value="P:response to antibiotic"/>
    <property type="evidence" value="ECO:0007669"/>
    <property type="project" value="TreeGrafter"/>
</dbReference>
<keyword evidence="9" id="KW-1185">Reference proteome</keyword>
<comment type="similarity">
    <text evidence="2">Belongs to the membrane fusion protein (MFP) (TC 8.A.1) family.</text>
</comment>
<dbReference type="Gene3D" id="2.40.420.20">
    <property type="match status" value="1"/>
</dbReference>
<dbReference type="Gene3D" id="1.10.287.470">
    <property type="entry name" value="Helix hairpin bin"/>
    <property type="match status" value="1"/>
</dbReference>
<dbReference type="Proteomes" id="UP000485880">
    <property type="component" value="Unassembled WGS sequence"/>
</dbReference>
<dbReference type="InterPro" id="IPR058627">
    <property type="entry name" value="MdtA-like_C"/>
</dbReference>
<gene>
    <name evidence="8" type="ORF">MPC4_10021</name>
</gene>
<dbReference type="InterPro" id="IPR006143">
    <property type="entry name" value="RND_pump_MFP"/>
</dbReference>
<name>A0A8B6LZ65_METTU</name>
<evidence type="ECO:0000256" key="1">
    <source>
        <dbReference type="ARBA" id="ARBA00004196"/>
    </source>
</evidence>
<feature type="coiled-coil region" evidence="3">
    <location>
        <begin position="106"/>
        <end position="133"/>
    </location>
</feature>
<evidence type="ECO:0000259" key="4">
    <source>
        <dbReference type="Pfam" id="PF25876"/>
    </source>
</evidence>
<dbReference type="Gene3D" id="2.40.50.100">
    <property type="match status" value="1"/>
</dbReference>
<dbReference type="InterPro" id="IPR058625">
    <property type="entry name" value="MdtA-like_BSH"/>
</dbReference>
<comment type="subcellular location">
    <subcellularLocation>
        <location evidence="1">Cell envelope</location>
    </subcellularLocation>
</comment>
<keyword evidence="3" id="KW-0175">Coiled coil</keyword>
<dbReference type="EMBL" id="CABFMQ020000001">
    <property type="protein sequence ID" value="VTZ48071.1"/>
    <property type="molecule type" value="Genomic_DNA"/>
</dbReference>
<dbReference type="Gene3D" id="2.40.30.170">
    <property type="match status" value="1"/>
</dbReference>
<comment type="caution">
    <text evidence="8">The sequence shown here is derived from an EMBL/GenBank/DDBJ whole genome shotgun (WGS) entry which is preliminary data.</text>
</comment>
<organism evidence="8 9">
    <name type="scientific">Methylocella tundrae</name>
    <dbReference type="NCBI Taxonomy" id="227605"/>
    <lineage>
        <taxon>Bacteria</taxon>
        <taxon>Pseudomonadati</taxon>
        <taxon>Pseudomonadota</taxon>
        <taxon>Alphaproteobacteria</taxon>
        <taxon>Hyphomicrobiales</taxon>
        <taxon>Beijerinckiaceae</taxon>
        <taxon>Methylocella</taxon>
    </lineage>
</organism>
<evidence type="ECO:0000256" key="3">
    <source>
        <dbReference type="SAM" id="Coils"/>
    </source>
</evidence>
<dbReference type="AlphaFoldDB" id="A0A8B6LZ65"/>
<dbReference type="Pfam" id="PF25917">
    <property type="entry name" value="BSH_RND"/>
    <property type="match status" value="1"/>
</dbReference>
<dbReference type="Pfam" id="PF25944">
    <property type="entry name" value="Beta-barrel_RND"/>
    <property type="match status" value="1"/>
</dbReference>
<feature type="domain" description="Multidrug resistance protein MdtA-like alpha-helical hairpin" evidence="4">
    <location>
        <begin position="106"/>
        <end position="175"/>
    </location>
</feature>
<dbReference type="PANTHER" id="PTHR30158">
    <property type="entry name" value="ACRA/E-RELATED COMPONENT OF DRUG EFFLUX TRANSPORTER"/>
    <property type="match status" value="1"/>
</dbReference>
<evidence type="ECO:0000259" key="6">
    <source>
        <dbReference type="Pfam" id="PF25944"/>
    </source>
</evidence>
<dbReference type="GO" id="GO:0005886">
    <property type="term" value="C:plasma membrane"/>
    <property type="evidence" value="ECO:0007669"/>
    <property type="project" value="TreeGrafter"/>
</dbReference>
<dbReference type="Pfam" id="PF25876">
    <property type="entry name" value="HH_MFP_RND"/>
    <property type="match status" value="1"/>
</dbReference>
<dbReference type="GO" id="GO:0022857">
    <property type="term" value="F:transmembrane transporter activity"/>
    <property type="evidence" value="ECO:0007669"/>
    <property type="project" value="InterPro"/>
</dbReference>
<feature type="domain" description="Multidrug resistance protein MdtA-like barrel-sandwich hybrid" evidence="5">
    <location>
        <begin position="66"/>
        <end position="207"/>
    </location>
</feature>
<sequence length="395" mass="42449">MRGIRFSVSPFARAIIVCGVIAGALAVPRGAFAEGPPPPAVTVAHPLAKSVPRWDEYTGRFEPLQQVEVRPRVSGAVDTINFVDGQIVKTGDLLFVIDPRPYQIAVDSAKADVAKAQAQVEVAANDVTRAQQLAETRAITLRDVDQRKATLDVARAQQLSAEAALHNAELNLEWTQVRAPIPGRVSDHKIDIGNLVQGGQSGATLLTTIVTLDPIHFVFDASEADYIRYARLATAKERPSSRQFKNPVMVRLADEADWSHSHAGVMDFVDNQLNARAGIIRGRAIFENKDLFLLPGTFGRLRLFGGNINALLIPDSTIASDQASKIVLTVNADNKVVPKTVTLGAMYQGLRVILAGLSENDRVVIEGIANPFVRPGAVVAPKEGAITLPAEAASN</sequence>
<proteinExistence type="inferred from homology"/>
<dbReference type="NCBIfam" id="TIGR01730">
    <property type="entry name" value="RND_mfp"/>
    <property type="match status" value="1"/>
</dbReference>
<dbReference type="Pfam" id="PF25967">
    <property type="entry name" value="RND-MFP_C"/>
    <property type="match status" value="1"/>
</dbReference>
<reference evidence="8 9" key="1">
    <citation type="submission" date="2019-05" db="EMBL/GenBank/DDBJ databases">
        <authorList>
            <person name="Farhan Ul Haque M."/>
        </authorList>
    </citation>
    <scope>NUCLEOTIDE SEQUENCE [LARGE SCALE GENOMIC DNA]</scope>
    <source>
        <strain evidence="8">2</strain>
    </source>
</reference>
<feature type="domain" description="Multidrug resistance protein MdtA-like beta-barrel" evidence="6">
    <location>
        <begin position="214"/>
        <end position="303"/>
    </location>
</feature>
<evidence type="ECO:0000313" key="8">
    <source>
        <dbReference type="EMBL" id="VTZ48071.1"/>
    </source>
</evidence>
<accession>A0A8B6LZ65</accession>
<feature type="domain" description="Multidrug resistance protein MdtA-like C-terminal permuted SH3" evidence="7">
    <location>
        <begin position="309"/>
        <end position="368"/>
    </location>
</feature>